<comment type="caution">
    <text evidence="1">The sequence shown here is derived from an EMBL/GenBank/DDBJ whole genome shotgun (WGS) entry which is preliminary data.</text>
</comment>
<proteinExistence type="predicted"/>
<evidence type="ECO:0000313" key="2">
    <source>
        <dbReference type="Proteomes" id="UP000054843"/>
    </source>
</evidence>
<dbReference type="EMBL" id="JYDO01001041">
    <property type="protein sequence ID" value="KRZ64491.1"/>
    <property type="molecule type" value="Genomic_DNA"/>
</dbReference>
<accession>A0A0V1LYF3</accession>
<dbReference type="AlphaFoldDB" id="A0A0V1LYF3"/>
<name>A0A0V1LYF3_9BILA</name>
<dbReference type="Proteomes" id="UP000054843">
    <property type="component" value="Unassembled WGS sequence"/>
</dbReference>
<sequence length="59" mass="6489">MEAVACYSVSHRYTLLSTYLYLQVFIAASGFCDTINIGSSPRLLPLILLLPSVTEILPL</sequence>
<reference evidence="1 2" key="1">
    <citation type="submission" date="2015-01" db="EMBL/GenBank/DDBJ databases">
        <title>Evolution of Trichinella species and genotypes.</title>
        <authorList>
            <person name="Korhonen P.K."/>
            <person name="Edoardo P."/>
            <person name="Giuseppe L.R."/>
            <person name="Gasser R.B."/>
        </authorList>
    </citation>
    <scope>NUCLEOTIDE SEQUENCE [LARGE SCALE GENOMIC DNA]</scope>
    <source>
        <strain evidence="1">ISS1980</strain>
    </source>
</reference>
<gene>
    <name evidence="1" type="ORF">T10_8072</name>
</gene>
<protein>
    <submittedName>
        <fullName evidence="1">Uncharacterized protein</fullName>
    </submittedName>
</protein>
<keyword evidence="2" id="KW-1185">Reference proteome</keyword>
<evidence type="ECO:0000313" key="1">
    <source>
        <dbReference type="EMBL" id="KRZ64491.1"/>
    </source>
</evidence>
<organism evidence="1 2">
    <name type="scientific">Trichinella papuae</name>
    <dbReference type="NCBI Taxonomy" id="268474"/>
    <lineage>
        <taxon>Eukaryota</taxon>
        <taxon>Metazoa</taxon>
        <taxon>Ecdysozoa</taxon>
        <taxon>Nematoda</taxon>
        <taxon>Enoplea</taxon>
        <taxon>Dorylaimia</taxon>
        <taxon>Trichinellida</taxon>
        <taxon>Trichinellidae</taxon>
        <taxon>Trichinella</taxon>
    </lineage>
</organism>